<evidence type="ECO:0000256" key="5">
    <source>
        <dbReference type="ARBA" id="ARBA00022857"/>
    </source>
</evidence>
<accession>A0A0W0WGE6</accession>
<organism evidence="10 11">
    <name type="scientific">Legionella maceachernii</name>
    <dbReference type="NCBI Taxonomy" id="466"/>
    <lineage>
        <taxon>Bacteria</taxon>
        <taxon>Pseudomonadati</taxon>
        <taxon>Pseudomonadota</taxon>
        <taxon>Gammaproteobacteria</taxon>
        <taxon>Legionellales</taxon>
        <taxon>Legionellaceae</taxon>
        <taxon>Legionella</taxon>
    </lineage>
</organism>
<keyword evidence="6 8" id="KW-0560">Oxidoreductase</keyword>
<dbReference type="EC" id="1.5.1.3" evidence="3 8"/>
<evidence type="ECO:0000313" key="11">
    <source>
        <dbReference type="Proteomes" id="UP000054908"/>
    </source>
</evidence>
<dbReference type="GO" id="GO:0046452">
    <property type="term" value="P:dihydrofolate metabolic process"/>
    <property type="evidence" value="ECO:0007669"/>
    <property type="project" value="TreeGrafter"/>
</dbReference>
<evidence type="ECO:0000256" key="2">
    <source>
        <dbReference type="ARBA" id="ARBA00009539"/>
    </source>
</evidence>
<dbReference type="GO" id="GO:0005829">
    <property type="term" value="C:cytosol"/>
    <property type="evidence" value="ECO:0007669"/>
    <property type="project" value="TreeGrafter"/>
</dbReference>
<dbReference type="PRINTS" id="PR00070">
    <property type="entry name" value="DHFR"/>
</dbReference>
<dbReference type="GO" id="GO:0046654">
    <property type="term" value="P:tetrahydrofolate biosynthetic process"/>
    <property type="evidence" value="ECO:0007669"/>
    <property type="project" value="UniProtKB-UniPathway"/>
</dbReference>
<dbReference type="PIRSF" id="PIRSF000194">
    <property type="entry name" value="DHFR"/>
    <property type="match status" value="1"/>
</dbReference>
<dbReference type="RefSeq" id="WP_058451089.1">
    <property type="nucleotide sequence ID" value="NZ_CAAAIB010000017.1"/>
</dbReference>
<protein>
    <recommendedName>
        <fullName evidence="3 8">Dihydrofolate reductase</fullName>
        <ecNumber evidence="3 8">1.5.1.3</ecNumber>
    </recommendedName>
</protein>
<dbReference type="SUPFAM" id="SSF53597">
    <property type="entry name" value="Dihydrofolate reductase-like"/>
    <property type="match status" value="1"/>
</dbReference>
<dbReference type="PANTHER" id="PTHR48069">
    <property type="entry name" value="DIHYDROFOLATE REDUCTASE"/>
    <property type="match status" value="1"/>
</dbReference>
<dbReference type="Proteomes" id="UP000054908">
    <property type="component" value="Unassembled WGS sequence"/>
</dbReference>
<dbReference type="FunFam" id="3.40.430.10:FF:000001">
    <property type="entry name" value="Dihydrofolate reductase"/>
    <property type="match status" value="1"/>
</dbReference>
<dbReference type="CDD" id="cd00209">
    <property type="entry name" value="DHFR"/>
    <property type="match status" value="1"/>
</dbReference>
<dbReference type="GO" id="GO:0046655">
    <property type="term" value="P:folic acid metabolic process"/>
    <property type="evidence" value="ECO:0007669"/>
    <property type="project" value="TreeGrafter"/>
</dbReference>
<comment type="pathway">
    <text evidence="1 8">Cofactor biosynthesis; tetrahydrofolate biosynthesis; 5,6,7,8-tetrahydrofolate from 7,8-dihydrofolate: step 1/1.</text>
</comment>
<evidence type="ECO:0000256" key="3">
    <source>
        <dbReference type="ARBA" id="ARBA00012856"/>
    </source>
</evidence>
<dbReference type="GO" id="GO:0070401">
    <property type="term" value="F:NADP+ binding"/>
    <property type="evidence" value="ECO:0007669"/>
    <property type="project" value="UniProtKB-ARBA"/>
</dbReference>
<evidence type="ECO:0000256" key="8">
    <source>
        <dbReference type="PIRNR" id="PIRNR000194"/>
    </source>
</evidence>
<comment type="function">
    <text evidence="7 8">Key enzyme in folate metabolism. Catalyzes an essential reaction for de novo glycine and purine synthesis, and for DNA precursor synthesis.</text>
</comment>
<dbReference type="InterPro" id="IPR024072">
    <property type="entry name" value="DHFR-like_dom_sf"/>
</dbReference>
<evidence type="ECO:0000256" key="6">
    <source>
        <dbReference type="ARBA" id="ARBA00023002"/>
    </source>
</evidence>
<dbReference type="EMBL" id="LNYL01000006">
    <property type="protein sequence ID" value="KTD31381.1"/>
    <property type="molecule type" value="Genomic_DNA"/>
</dbReference>
<evidence type="ECO:0000256" key="1">
    <source>
        <dbReference type="ARBA" id="ARBA00004903"/>
    </source>
</evidence>
<keyword evidence="5 8" id="KW-0521">NADP</keyword>
<dbReference type="STRING" id="466.Lmac_0256"/>
<comment type="catalytic activity">
    <reaction evidence="8">
        <text>(6S)-5,6,7,8-tetrahydrofolate + NADP(+) = 7,8-dihydrofolate + NADPH + H(+)</text>
        <dbReference type="Rhea" id="RHEA:15009"/>
        <dbReference type="ChEBI" id="CHEBI:15378"/>
        <dbReference type="ChEBI" id="CHEBI:57451"/>
        <dbReference type="ChEBI" id="CHEBI:57453"/>
        <dbReference type="ChEBI" id="CHEBI:57783"/>
        <dbReference type="ChEBI" id="CHEBI:58349"/>
        <dbReference type="EC" id="1.5.1.3"/>
    </reaction>
</comment>
<dbReference type="AlphaFoldDB" id="A0A0W0WGE6"/>
<evidence type="ECO:0000256" key="7">
    <source>
        <dbReference type="ARBA" id="ARBA00025067"/>
    </source>
</evidence>
<reference evidence="10 11" key="1">
    <citation type="submission" date="2015-11" db="EMBL/GenBank/DDBJ databases">
        <title>Genomic analysis of 38 Legionella species identifies large and diverse effector repertoires.</title>
        <authorList>
            <person name="Burstein D."/>
            <person name="Amaro F."/>
            <person name="Zusman T."/>
            <person name="Lifshitz Z."/>
            <person name="Cohen O."/>
            <person name="Gilbert J.A."/>
            <person name="Pupko T."/>
            <person name="Shuman H.A."/>
            <person name="Segal G."/>
        </authorList>
    </citation>
    <scope>NUCLEOTIDE SEQUENCE [LARGE SCALE GENOMIC DNA]</scope>
    <source>
        <strain evidence="10 11">PX-1-G2-E2</strain>
    </source>
</reference>
<name>A0A0W0WGE6_9GAMM</name>
<evidence type="ECO:0000256" key="4">
    <source>
        <dbReference type="ARBA" id="ARBA00022563"/>
    </source>
</evidence>
<dbReference type="Pfam" id="PF00186">
    <property type="entry name" value="DHFR_1"/>
    <property type="match status" value="1"/>
</dbReference>
<feature type="domain" description="DHFR" evidence="9">
    <location>
        <begin position="3"/>
        <end position="160"/>
    </location>
</feature>
<keyword evidence="11" id="KW-1185">Reference proteome</keyword>
<comment type="caution">
    <text evidence="10">The sequence shown here is derived from an EMBL/GenBank/DDBJ whole genome shotgun (WGS) entry which is preliminary data.</text>
</comment>
<dbReference type="UniPathway" id="UPA00077">
    <property type="reaction ID" value="UER00158"/>
</dbReference>
<gene>
    <name evidence="10" type="primary">folA</name>
    <name evidence="10" type="ORF">Lmac_0256</name>
</gene>
<dbReference type="GO" id="GO:0006730">
    <property type="term" value="P:one-carbon metabolic process"/>
    <property type="evidence" value="ECO:0007669"/>
    <property type="project" value="UniProtKB-KW"/>
</dbReference>
<dbReference type="PANTHER" id="PTHR48069:SF3">
    <property type="entry name" value="DIHYDROFOLATE REDUCTASE"/>
    <property type="match status" value="1"/>
</dbReference>
<sequence>MTKISLIAAIDEKNGLGKNNKLLCYLPADLQHFKSITMGKPVIMGRKTYDSIGRPLPGRQNIVLSRRTTAIEGVQVVDTLEKALALTSAEPEIMIIGGAMLYKETLPYASKIYLTVIHHHFDADVFFPKLDPSIWHCEEKVFRKQDDKNNYDVTFCCYQRIEQQRNNIRLSKK</sequence>
<dbReference type="PATRIC" id="fig|466.6.peg.274"/>
<dbReference type="PROSITE" id="PS51330">
    <property type="entry name" value="DHFR_2"/>
    <property type="match status" value="1"/>
</dbReference>
<proteinExistence type="inferred from homology"/>
<dbReference type="InterPro" id="IPR001796">
    <property type="entry name" value="DHFR_dom"/>
</dbReference>
<evidence type="ECO:0000313" key="10">
    <source>
        <dbReference type="EMBL" id="KTD31381.1"/>
    </source>
</evidence>
<dbReference type="OrthoDB" id="9804315at2"/>
<evidence type="ECO:0000259" key="9">
    <source>
        <dbReference type="PROSITE" id="PS51330"/>
    </source>
</evidence>
<dbReference type="Gene3D" id="3.40.430.10">
    <property type="entry name" value="Dihydrofolate Reductase, subunit A"/>
    <property type="match status" value="1"/>
</dbReference>
<dbReference type="InterPro" id="IPR012259">
    <property type="entry name" value="DHFR"/>
</dbReference>
<keyword evidence="4 8" id="KW-0554">One-carbon metabolism</keyword>
<dbReference type="GO" id="GO:0004146">
    <property type="term" value="F:dihydrofolate reductase activity"/>
    <property type="evidence" value="ECO:0007669"/>
    <property type="project" value="UniProtKB-EC"/>
</dbReference>
<comment type="similarity">
    <text evidence="2 8">Belongs to the dihydrofolate reductase family.</text>
</comment>